<evidence type="ECO:0000256" key="9">
    <source>
        <dbReference type="RuleBase" id="RU003357"/>
    </source>
</evidence>
<dbReference type="InterPro" id="IPR039426">
    <property type="entry name" value="TonB-dep_rcpt-like"/>
</dbReference>
<dbReference type="RefSeq" id="WP_091210781.1">
    <property type="nucleotide sequence ID" value="NZ_FOCL01000003.1"/>
</dbReference>
<dbReference type="Pfam" id="PF00593">
    <property type="entry name" value="TonB_dep_Rec_b-barrel"/>
    <property type="match status" value="1"/>
</dbReference>
<keyword evidence="4 8" id="KW-0812">Transmembrane</keyword>
<dbReference type="GO" id="GO:0009279">
    <property type="term" value="C:cell outer membrane"/>
    <property type="evidence" value="ECO:0007669"/>
    <property type="project" value="UniProtKB-SubCell"/>
</dbReference>
<dbReference type="Gene3D" id="2.170.130.10">
    <property type="entry name" value="TonB-dependent receptor, plug domain"/>
    <property type="match status" value="1"/>
</dbReference>
<dbReference type="PANTHER" id="PTHR47234">
    <property type="match status" value="1"/>
</dbReference>
<comment type="subcellular location">
    <subcellularLocation>
        <location evidence="1 8">Cell outer membrane</location>
        <topology evidence="1 8">Multi-pass membrane protein</topology>
    </subcellularLocation>
</comment>
<keyword evidence="6 8" id="KW-0472">Membrane</keyword>
<dbReference type="InterPro" id="IPR036942">
    <property type="entry name" value="Beta-barrel_TonB_sf"/>
</dbReference>
<evidence type="ECO:0000256" key="7">
    <source>
        <dbReference type="ARBA" id="ARBA00023237"/>
    </source>
</evidence>
<dbReference type="Proteomes" id="UP000198942">
    <property type="component" value="Unassembled WGS sequence"/>
</dbReference>
<dbReference type="InterPro" id="IPR000531">
    <property type="entry name" value="Beta-barrel_TonB"/>
</dbReference>
<proteinExistence type="inferred from homology"/>
<evidence type="ECO:0000313" key="13">
    <source>
        <dbReference type="EMBL" id="SEN53765.1"/>
    </source>
</evidence>
<keyword evidence="3 8" id="KW-1134">Transmembrane beta strand</keyword>
<gene>
    <name evidence="13" type="ORF">SAMN05192574_103457</name>
</gene>
<dbReference type="PANTHER" id="PTHR47234:SF3">
    <property type="entry name" value="SECRETIN_TONB SHORT N-TERMINAL DOMAIN-CONTAINING PROTEIN"/>
    <property type="match status" value="1"/>
</dbReference>
<keyword evidence="5 9" id="KW-0798">TonB box</keyword>
<dbReference type="InterPro" id="IPR037066">
    <property type="entry name" value="Plug_dom_sf"/>
</dbReference>
<dbReference type="Pfam" id="PF07715">
    <property type="entry name" value="Plug"/>
    <property type="match status" value="1"/>
</dbReference>
<keyword evidence="7 8" id="KW-0998">Cell outer membrane</keyword>
<dbReference type="Gene3D" id="2.40.170.20">
    <property type="entry name" value="TonB-dependent receptor, beta-barrel domain"/>
    <property type="match status" value="1"/>
</dbReference>
<evidence type="ECO:0000256" key="10">
    <source>
        <dbReference type="SAM" id="SignalP"/>
    </source>
</evidence>
<sequence>MKKFLPLTFILLTMSSLLALAQKKTITGTVTDAANSAPMPGVSVHIKGSNLGTSTNAKGAYSISAAATDELVISYTGYKTLTVGINGRSKIDVTMVGDVAQLNEVVLIGTRSAGRVKLETAVPVDIVNVGKAASVTGRMDITDILNYSAPSFNYNKQSGSDGADHVELGTLRGLGPDQTLVLVNGKRRHSTAFVSVFGTRGRGNSGVDLSSIPTASIDRIEILRDGASAQYGSDAIAGVINLVLKKTTGVFNANVGYSGYYDPAFNSGKSVVASQYPHGGAIDGNGITIDANYGLALGKNGGFINFTGDYAKNGKTFRQTHDTTTSNPKALPINPYRRANGDGSAESGTFFFNHESPLAGTRTTLYSFGGYSYKASDDYAFTRNFSGRPERFPTDNSGNIIPVSGIIFNTPDGESYYNPIIRTHNTDIAVAVGAKGTLGDAWDWDLSNNIGNNKFHFFGYKTFNASLGADKTNFDDGGSEFLQNTSNLNINKHFGNVMQGLNLGFGGEYRYERYKIFSGEEASYKNYDPTGVKAAGAQGFPGYQPSDAVSAHRSVEGVYVDLEGDITKQWLVDFANRYEHYSDFGSNFNTKLATRYKITDNFNIRGSLGTGFRAPSLQQINYSSTFTNVQGTVISEVKIAPNYSPITKAAGIPNLKQEKSKNAGLGFTFKPVPELSFTVDGYYIKVTDRVVLSGQFSADDATLDPTFTNALKNLHVSSAQFFANAVNTTNKGLDVVIDYNKTIGANRFRVLFTGNFQTMKIDKVNYPPILGTTAALRETFLSEREKKFILASAPPQKLSLNPEFSHKNFTVGTRFTYFGKVVIDGYGDGTTLTPTVPTDDGSAQLPDQYIYSGKVVSDLYFAYRVAKSVRLSIGADNIFNVHPDLAYVKGAKGYAFNNEPSGPFDAVQMGQNGRRFFARVGFTF</sequence>
<dbReference type="Pfam" id="PF13715">
    <property type="entry name" value="CarbopepD_reg_2"/>
    <property type="match status" value="1"/>
</dbReference>
<feature type="signal peptide" evidence="10">
    <location>
        <begin position="1"/>
        <end position="21"/>
    </location>
</feature>
<evidence type="ECO:0000256" key="4">
    <source>
        <dbReference type="ARBA" id="ARBA00022692"/>
    </source>
</evidence>
<dbReference type="InterPro" id="IPR012910">
    <property type="entry name" value="Plug_dom"/>
</dbReference>
<evidence type="ECO:0000256" key="8">
    <source>
        <dbReference type="PROSITE-ProRule" id="PRU01360"/>
    </source>
</evidence>
<feature type="domain" description="TonB-dependent receptor plug" evidence="12">
    <location>
        <begin position="119"/>
        <end position="239"/>
    </location>
</feature>
<dbReference type="InterPro" id="IPR008969">
    <property type="entry name" value="CarboxyPept-like_regulatory"/>
</dbReference>
<keyword evidence="2 8" id="KW-0813">Transport</keyword>
<evidence type="ECO:0000256" key="5">
    <source>
        <dbReference type="ARBA" id="ARBA00023077"/>
    </source>
</evidence>
<evidence type="ECO:0000259" key="11">
    <source>
        <dbReference type="Pfam" id="PF00593"/>
    </source>
</evidence>
<evidence type="ECO:0000256" key="1">
    <source>
        <dbReference type="ARBA" id="ARBA00004571"/>
    </source>
</evidence>
<dbReference type="Gene3D" id="2.60.40.1120">
    <property type="entry name" value="Carboxypeptidase-like, regulatory domain"/>
    <property type="match status" value="1"/>
</dbReference>
<dbReference type="EMBL" id="FOCL01000003">
    <property type="protein sequence ID" value="SEN53765.1"/>
    <property type="molecule type" value="Genomic_DNA"/>
</dbReference>
<name>A0A1H8HCC8_9SPHI</name>
<comment type="similarity">
    <text evidence="8 9">Belongs to the TonB-dependent receptor family.</text>
</comment>
<dbReference type="SUPFAM" id="SSF56935">
    <property type="entry name" value="Porins"/>
    <property type="match status" value="1"/>
</dbReference>
<evidence type="ECO:0000256" key="6">
    <source>
        <dbReference type="ARBA" id="ARBA00023136"/>
    </source>
</evidence>
<evidence type="ECO:0000256" key="3">
    <source>
        <dbReference type="ARBA" id="ARBA00022452"/>
    </source>
</evidence>
<dbReference type="AlphaFoldDB" id="A0A1H8HCC8"/>
<feature type="chain" id="PRO_5011680302" evidence="10">
    <location>
        <begin position="22"/>
        <end position="924"/>
    </location>
</feature>
<dbReference type="OrthoDB" id="9805434at2"/>
<evidence type="ECO:0000256" key="2">
    <source>
        <dbReference type="ARBA" id="ARBA00022448"/>
    </source>
</evidence>
<dbReference type="SUPFAM" id="SSF49464">
    <property type="entry name" value="Carboxypeptidase regulatory domain-like"/>
    <property type="match status" value="1"/>
</dbReference>
<dbReference type="STRING" id="551995.SAMN05192574_103457"/>
<dbReference type="PROSITE" id="PS52016">
    <property type="entry name" value="TONB_DEPENDENT_REC_3"/>
    <property type="match status" value="1"/>
</dbReference>
<feature type="domain" description="TonB-dependent receptor-like beta-barrel" evidence="11">
    <location>
        <begin position="380"/>
        <end position="878"/>
    </location>
</feature>
<keyword evidence="14" id="KW-1185">Reference proteome</keyword>
<evidence type="ECO:0000313" key="14">
    <source>
        <dbReference type="Proteomes" id="UP000198942"/>
    </source>
</evidence>
<evidence type="ECO:0000259" key="12">
    <source>
        <dbReference type="Pfam" id="PF07715"/>
    </source>
</evidence>
<keyword evidence="10" id="KW-0732">Signal</keyword>
<reference evidence="14" key="1">
    <citation type="submission" date="2016-10" db="EMBL/GenBank/DDBJ databases">
        <authorList>
            <person name="Varghese N."/>
            <person name="Submissions S."/>
        </authorList>
    </citation>
    <scope>NUCLEOTIDE SEQUENCE [LARGE SCALE GENOMIC DNA]</scope>
    <source>
        <strain evidence="14">Gh-48</strain>
    </source>
</reference>
<organism evidence="13 14">
    <name type="scientific">Mucilaginibacter gossypiicola</name>
    <dbReference type="NCBI Taxonomy" id="551995"/>
    <lineage>
        <taxon>Bacteria</taxon>
        <taxon>Pseudomonadati</taxon>
        <taxon>Bacteroidota</taxon>
        <taxon>Sphingobacteriia</taxon>
        <taxon>Sphingobacteriales</taxon>
        <taxon>Sphingobacteriaceae</taxon>
        <taxon>Mucilaginibacter</taxon>
    </lineage>
</organism>
<accession>A0A1H8HCC8</accession>
<protein>
    <submittedName>
        <fullName evidence="13">Iron complex outermembrane recepter protein</fullName>
    </submittedName>
</protein>